<dbReference type="EMBL" id="JAQQWP010000003">
    <property type="protein sequence ID" value="KAK8123931.1"/>
    <property type="molecule type" value="Genomic_DNA"/>
</dbReference>
<comment type="caution">
    <text evidence="1">The sequence shown here is derived from an EMBL/GenBank/DDBJ whole genome shotgun (WGS) entry which is preliminary data.</text>
</comment>
<name>A0AAW0R4W6_9PEZI</name>
<dbReference type="GO" id="GO:0016705">
    <property type="term" value="F:oxidoreductase activity, acting on paired donors, with incorporation or reduction of molecular oxygen"/>
    <property type="evidence" value="ECO:0007669"/>
    <property type="project" value="InterPro"/>
</dbReference>
<sequence>MGLPKWLNAKPAKAHDAYVSAIERWLGDVSAGFDWKATEADWEHRFGGRAVRELYRWTKEPDWRDEVIAATLGALAFADPSLLRAVREEIATATDTDPATGKPILDNQRLVGLPLLQSIWTETLRLRINFNIMRDVKHPVVLDSGATTVAAIVSRFDLEVVAWTKADGSTSPRAAESDLRYCGAGAMPPDRDLKIRWKRIH</sequence>
<dbReference type="GO" id="GO:0020037">
    <property type="term" value="F:heme binding"/>
    <property type="evidence" value="ECO:0007669"/>
    <property type="project" value="InterPro"/>
</dbReference>
<protein>
    <submittedName>
        <fullName evidence="1">Uncharacterized protein</fullName>
    </submittedName>
</protein>
<dbReference type="SUPFAM" id="SSF48264">
    <property type="entry name" value="Cytochrome P450"/>
    <property type="match status" value="1"/>
</dbReference>
<dbReference type="GO" id="GO:0005506">
    <property type="term" value="F:iron ion binding"/>
    <property type="evidence" value="ECO:0007669"/>
    <property type="project" value="InterPro"/>
</dbReference>
<evidence type="ECO:0000313" key="1">
    <source>
        <dbReference type="EMBL" id="KAK8123931.1"/>
    </source>
</evidence>
<dbReference type="Proteomes" id="UP001392437">
    <property type="component" value="Unassembled WGS sequence"/>
</dbReference>
<keyword evidence="2" id="KW-1185">Reference proteome</keyword>
<proteinExistence type="predicted"/>
<gene>
    <name evidence="1" type="ORF">PG999_003849</name>
</gene>
<accession>A0AAW0R4W6</accession>
<dbReference type="InterPro" id="IPR036396">
    <property type="entry name" value="Cyt_P450_sf"/>
</dbReference>
<dbReference type="Gene3D" id="1.10.630.10">
    <property type="entry name" value="Cytochrome P450"/>
    <property type="match status" value="1"/>
</dbReference>
<organism evidence="1 2">
    <name type="scientific">Apiospora kogelbergensis</name>
    <dbReference type="NCBI Taxonomy" id="1337665"/>
    <lineage>
        <taxon>Eukaryota</taxon>
        <taxon>Fungi</taxon>
        <taxon>Dikarya</taxon>
        <taxon>Ascomycota</taxon>
        <taxon>Pezizomycotina</taxon>
        <taxon>Sordariomycetes</taxon>
        <taxon>Xylariomycetidae</taxon>
        <taxon>Amphisphaeriales</taxon>
        <taxon>Apiosporaceae</taxon>
        <taxon>Apiospora</taxon>
    </lineage>
</organism>
<dbReference type="GO" id="GO:0004497">
    <property type="term" value="F:monooxygenase activity"/>
    <property type="evidence" value="ECO:0007669"/>
    <property type="project" value="InterPro"/>
</dbReference>
<evidence type="ECO:0000313" key="2">
    <source>
        <dbReference type="Proteomes" id="UP001392437"/>
    </source>
</evidence>
<dbReference type="AlphaFoldDB" id="A0AAW0R4W6"/>
<reference evidence="1 2" key="1">
    <citation type="submission" date="2023-01" db="EMBL/GenBank/DDBJ databases">
        <title>Analysis of 21 Apiospora genomes using comparative genomics revels a genus with tremendous synthesis potential of carbohydrate active enzymes and secondary metabolites.</title>
        <authorList>
            <person name="Sorensen T."/>
        </authorList>
    </citation>
    <scope>NUCLEOTIDE SEQUENCE [LARGE SCALE GENOMIC DNA]</scope>
    <source>
        <strain evidence="1 2">CBS 117206</strain>
    </source>
</reference>